<accession>A0A9D4EQL8</accession>
<dbReference type="Proteomes" id="UP000828390">
    <property type="component" value="Unassembled WGS sequence"/>
</dbReference>
<dbReference type="EMBL" id="JAIWYP010000008">
    <property type="protein sequence ID" value="KAH3782265.1"/>
    <property type="molecule type" value="Genomic_DNA"/>
</dbReference>
<protein>
    <submittedName>
        <fullName evidence="1">Uncharacterized protein</fullName>
    </submittedName>
</protein>
<evidence type="ECO:0000313" key="1">
    <source>
        <dbReference type="EMBL" id="KAH3782265.1"/>
    </source>
</evidence>
<evidence type="ECO:0000313" key="2">
    <source>
        <dbReference type="Proteomes" id="UP000828390"/>
    </source>
</evidence>
<reference evidence="1" key="2">
    <citation type="submission" date="2020-11" db="EMBL/GenBank/DDBJ databases">
        <authorList>
            <person name="McCartney M.A."/>
            <person name="Auch B."/>
            <person name="Kono T."/>
            <person name="Mallez S."/>
            <person name="Becker A."/>
            <person name="Gohl D.M."/>
            <person name="Silverstein K.A.T."/>
            <person name="Koren S."/>
            <person name="Bechman K.B."/>
            <person name="Herman A."/>
            <person name="Abrahante J.E."/>
            <person name="Garbe J."/>
        </authorList>
    </citation>
    <scope>NUCLEOTIDE SEQUENCE</scope>
    <source>
        <strain evidence="1">Duluth1</strain>
        <tissue evidence="1">Whole animal</tissue>
    </source>
</reference>
<sequence length="116" mass="12401">MGGDRREVRGGYNREGVGMFKKWVGGELGVYCGGGMFKKHVFWNGGGEEGYNKGYNVGCVRGDVLKKWGLGGGIMWGGYNVGWGGLIVRGRGVNGGGRGYNGGMLRKLEGGYNGLW</sequence>
<name>A0A9D4EQL8_DREPO</name>
<organism evidence="1 2">
    <name type="scientific">Dreissena polymorpha</name>
    <name type="common">Zebra mussel</name>
    <name type="synonym">Mytilus polymorpha</name>
    <dbReference type="NCBI Taxonomy" id="45954"/>
    <lineage>
        <taxon>Eukaryota</taxon>
        <taxon>Metazoa</taxon>
        <taxon>Spiralia</taxon>
        <taxon>Lophotrochozoa</taxon>
        <taxon>Mollusca</taxon>
        <taxon>Bivalvia</taxon>
        <taxon>Autobranchia</taxon>
        <taxon>Heteroconchia</taxon>
        <taxon>Euheterodonta</taxon>
        <taxon>Imparidentia</taxon>
        <taxon>Neoheterodontei</taxon>
        <taxon>Myida</taxon>
        <taxon>Dreissenoidea</taxon>
        <taxon>Dreissenidae</taxon>
        <taxon>Dreissena</taxon>
    </lineage>
</organism>
<gene>
    <name evidence="1" type="ORF">DPMN_160178</name>
</gene>
<reference evidence="1" key="1">
    <citation type="journal article" date="2019" name="bioRxiv">
        <title>The Genome of the Zebra Mussel, Dreissena polymorpha: A Resource for Invasive Species Research.</title>
        <authorList>
            <person name="McCartney M.A."/>
            <person name="Auch B."/>
            <person name="Kono T."/>
            <person name="Mallez S."/>
            <person name="Zhang Y."/>
            <person name="Obille A."/>
            <person name="Becker A."/>
            <person name="Abrahante J.E."/>
            <person name="Garbe J."/>
            <person name="Badalamenti J.P."/>
            <person name="Herman A."/>
            <person name="Mangelson H."/>
            <person name="Liachko I."/>
            <person name="Sullivan S."/>
            <person name="Sone E.D."/>
            <person name="Koren S."/>
            <person name="Silverstein K.A.T."/>
            <person name="Beckman K.B."/>
            <person name="Gohl D.M."/>
        </authorList>
    </citation>
    <scope>NUCLEOTIDE SEQUENCE</scope>
    <source>
        <strain evidence="1">Duluth1</strain>
        <tissue evidence="1">Whole animal</tissue>
    </source>
</reference>
<comment type="caution">
    <text evidence="1">The sequence shown here is derived from an EMBL/GenBank/DDBJ whole genome shotgun (WGS) entry which is preliminary data.</text>
</comment>
<dbReference type="AlphaFoldDB" id="A0A9D4EQL8"/>
<keyword evidence="2" id="KW-1185">Reference proteome</keyword>
<proteinExistence type="predicted"/>